<comment type="cofactor">
    <cofactor evidence="1">
        <name>Mg(2+)</name>
        <dbReference type="ChEBI" id="CHEBI:18420"/>
    </cofactor>
</comment>
<evidence type="ECO:0000256" key="2">
    <source>
        <dbReference type="ARBA" id="ARBA00009638"/>
    </source>
</evidence>
<keyword evidence="4" id="KW-0479">Metal-binding</keyword>
<dbReference type="GO" id="GO:0046872">
    <property type="term" value="F:metal ion binding"/>
    <property type="evidence" value="ECO:0007669"/>
    <property type="project" value="UniProtKB-KW"/>
</dbReference>
<dbReference type="InterPro" id="IPR030393">
    <property type="entry name" value="G_ENGB_dom"/>
</dbReference>
<comment type="function">
    <text evidence="10">Necessary for normal cell division and for the maintenance of normal septation.</text>
</comment>
<evidence type="ECO:0000256" key="7">
    <source>
        <dbReference type="ARBA" id="ARBA00023134"/>
    </source>
</evidence>
<evidence type="ECO:0000256" key="9">
    <source>
        <dbReference type="ARBA" id="ARBA00023306"/>
    </source>
</evidence>
<evidence type="ECO:0000256" key="1">
    <source>
        <dbReference type="ARBA" id="ARBA00001946"/>
    </source>
</evidence>
<dbReference type="InterPro" id="IPR027417">
    <property type="entry name" value="P-loop_NTPase"/>
</dbReference>
<proteinExistence type="inferred from homology"/>
<dbReference type="InterPro" id="IPR006073">
    <property type="entry name" value="GTP-bd"/>
</dbReference>
<dbReference type="RefSeq" id="WP_057755427.1">
    <property type="nucleotide sequence ID" value="NZ_JQBP01000003.1"/>
</dbReference>
<dbReference type="GO" id="GO:0005829">
    <property type="term" value="C:cytosol"/>
    <property type="evidence" value="ECO:0007669"/>
    <property type="project" value="TreeGrafter"/>
</dbReference>
<evidence type="ECO:0000313" key="12">
    <source>
        <dbReference type="EMBL" id="KRN75176.1"/>
    </source>
</evidence>
<dbReference type="GO" id="GO:0000917">
    <property type="term" value="P:division septum assembly"/>
    <property type="evidence" value="ECO:0007669"/>
    <property type="project" value="UniProtKB-KW"/>
</dbReference>
<evidence type="ECO:0000259" key="11">
    <source>
        <dbReference type="PROSITE" id="PS51706"/>
    </source>
</evidence>
<sequence length="212" mass="23809">MEVHNVEMVMSAVQASQYPDDNLPEIALVGRSNVGKSSLTNTLINRKAFARTSSQPGKTQTLNFYKVENQVFFVDVPGYGYAKVSKSARAKFQVMIGEYLEKRIPLRGVIQLVDARHAPSKEDIEMYQWLTSDDMGGLPVLVVATKADKIARGKYNHAESTIKKDLQFNSEVSDFEMFSSETKYGKDLVWEWIEARMLDGTAAAEELELADE</sequence>
<evidence type="ECO:0000256" key="3">
    <source>
        <dbReference type="ARBA" id="ARBA00022618"/>
    </source>
</evidence>
<keyword evidence="13" id="KW-1185">Reference proteome</keyword>
<keyword evidence="6" id="KW-0460">Magnesium</keyword>
<reference evidence="12 13" key="1">
    <citation type="journal article" date="2015" name="Genome Announc.">
        <title>Expanding the biotechnology potential of lactobacilli through comparative genomics of 213 strains and associated genera.</title>
        <authorList>
            <person name="Sun Z."/>
            <person name="Harris H.M."/>
            <person name="McCann A."/>
            <person name="Guo C."/>
            <person name="Argimon S."/>
            <person name="Zhang W."/>
            <person name="Yang X."/>
            <person name="Jeffery I.B."/>
            <person name="Cooney J.C."/>
            <person name="Kagawa T.F."/>
            <person name="Liu W."/>
            <person name="Song Y."/>
            <person name="Salvetti E."/>
            <person name="Wrobel A."/>
            <person name="Rasinkangas P."/>
            <person name="Parkhill J."/>
            <person name="Rea M.C."/>
            <person name="O'Sullivan O."/>
            <person name="Ritari J."/>
            <person name="Douillard F.P."/>
            <person name="Paul Ross R."/>
            <person name="Yang R."/>
            <person name="Briner A.E."/>
            <person name="Felis G.E."/>
            <person name="de Vos W.M."/>
            <person name="Barrangou R."/>
            <person name="Klaenhammer T.R."/>
            <person name="Caufield P.W."/>
            <person name="Cui Y."/>
            <person name="Zhang H."/>
            <person name="O'Toole P.W."/>
        </authorList>
    </citation>
    <scope>NUCLEOTIDE SEQUENCE [LARGE SCALE GENOMIC DNA]</scope>
    <source>
        <strain evidence="12 13">DSM 20593</strain>
    </source>
</reference>
<protein>
    <recommendedName>
        <fullName evidence="10">Probable GTP-binding protein EngB</fullName>
    </recommendedName>
</protein>
<feature type="domain" description="EngB-type G" evidence="11">
    <location>
        <begin position="22"/>
        <end position="199"/>
    </location>
</feature>
<dbReference type="Proteomes" id="UP000051655">
    <property type="component" value="Unassembled WGS sequence"/>
</dbReference>
<keyword evidence="7 10" id="KW-0342">GTP-binding</keyword>
<evidence type="ECO:0000256" key="8">
    <source>
        <dbReference type="ARBA" id="ARBA00023210"/>
    </source>
</evidence>
<keyword evidence="3 10" id="KW-0132">Cell division</keyword>
<dbReference type="Pfam" id="PF01926">
    <property type="entry name" value="MMR_HSR1"/>
    <property type="match status" value="1"/>
</dbReference>
<dbReference type="SUPFAM" id="SSF52540">
    <property type="entry name" value="P-loop containing nucleoside triphosphate hydrolases"/>
    <property type="match status" value="1"/>
</dbReference>
<evidence type="ECO:0000256" key="5">
    <source>
        <dbReference type="ARBA" id="ARBA00022741"/>
    </source>
</evidence>
<accession>A0A0R2JCW1</accession>
<dbReference type="InterPro" id="IPR019987">
    <property type="entry name" value="GTP-bd_ribosome_bio_YsxC"/>
</dbReference>
<dbReference type="GO" id="GO:0005525">
    <property type="term" value="F:GTP binding"/>
    <property type="evidence" value="ECO:0007669"/>
    <property type="project" value="UniProtKB-UniRule"/>
</dbReference>
<dbReference type="PANTHER" id="PTHR11649">
    <property type="entry name" value="MSS1/TRME-RELATED GTP-BINDING PROTEIN"/>
    <property type="match status" value="1"/>
</dbReference>
<gene>
    <name evidence="10" type="primary">engB</name>
    <name evidence="12" type="ORF">IV73_GL000938</name>
</gene>
<evidence type="ECO:0000256" key="10">
    <source>
        <dbReference type="HAMAP-Rule" id="MF_00321"/>
    </source>
</evidence>
<keyword evidence="5 10" id="KW-0547">Nucleotide-binding</keyword>
<dbReference type="NCBIfam" id="TIGR03598">
    <property type="entry name" value="GTPase_YsxC"/>
    <property type="match status" value="1"/>
</dbReference>
<dbReference type="STRING" id="1616.IV73_GL000938"/>
<name>A0A0R2JCW1_9LACO</name>
<evidence type="ECO:0000256" key="4">
    <source>
        <dbReference type="ARBA" id="ARBA00022723"/>
    </source>
</evidence>
<dbReference type="CDD" id="cd01876">
    <property type="entry name" value="YihA_EngB"/>
    <property type="match status" value="1"/>
</dbReference>
<keyword evidence="9 10" id="KW-0131">Cell cycle</keyword>
<dbReference type="FunFam" id="3.40.50.300:FF:000098">
    <property type="entry name" value="Probable GTP-binding protein EngB"/>
    <property type="match status" value="1"/>
</dbReference>
<dbReference type="HAMAP" id="MF_00321">
    <property type="entry name" value="GTPase_EngB"/>
    <property type="match status" value="1"/>
</dbReference>
<dbReference type="AlphaFoldDB" id="A0A0R2JCW1"/>
<dbReference type="Gene3D" id="3.40.50.300">
    <property type="entry name" value="P-loop containing nucleotide triphosphate hydrolases"/>
    <property type="match status" value="1"/>
</dbReference>
<dbReference type="PANTHER" id="PTHR11649:SF13">
    <property type="entry name" value="ENGB-TYPE G DOMAIN-CONTAINING PROTEIN"/>
    <property type="match status" value="1"/>
</dbReference>
<dbReference type="PATRIC" id="fig|1616.3.peg.959"/>
<dbReference type="EMBL" id="JQBP01000003">
    <property type="protein sequence ID" value="KRN75176.1"/>
    <property type="molecule type" value="Genomic_DNA"/>
</dbReference>
<dbReference type="OrthoDB" id="9804921at2"/>
<evidence type="ECO:0000313" key="13">
    <source>
        <dbReference type="Proteomes" id="UP000051655"/>
    </source>
</evidence>
<comment type="similarity">
    <text evidence="2 10">Belongs to the TRAFAC class TrmE-Era-EngA-EngB-Septin-like GTPase superfamily. EngB GTPase family.</text>
</comment>
<organism evidence="12 13">
    <name type="scientific">Weissella kandleri</name>
    <dbReference type="NCBI Taxonomy" id="1616"/>
    <lineage>
        <taxon>Bacteria</taxon>
        <taxon>Bacillati</taxon>
        <taxon>Bacillota</taxon>
        <taxon>Bacilli</taxon>
        <taxon>Lactobacillales</taxon>
        <taxon>Lactobacillaceae</taxon>
        <taxon>Weissella</taxon>
    </lineage>
</organism>
<keyword evidence="8 10" id="KW-0717">Septation</keyword>
<dbReference type="PROSITE" id="PS51706">
    <property type="entry name" value="G_ENGB"/>
    <property type="match status" value="1"/>
</dbReference>
<evidence type="ECO:0000256" key="6">
    <source>
        <dbReference type="ARBA" id="ARBA00022842"/>
    </source>
</evidence>
<comment type="caution">
    <text evidence="12">The sequence shown here is derived from an EMBL/GenBank/DDBJ whole genome shotgun (WGS) entry which is preliminary data.</text>
</comment>